<protein>
    <submittedName>
        <fullName evidence="1">Site-specific integrase</fullName>
    </submittedName>
</protein>
<organism evidence="1 2">
    <name type="scientific">Petralouisia muris</name>
    <dbReference type="NCBI Taxonomy" id="3032872"/>
    <lineage>
        <taxon>Bacteria</taxon>
        <taxon>Bacillati</taxon>
        <taxon>Bacillota</taxon>
        <taxon>Clostridia</taxon>
        <taxon>Lachnospirales</taxon>
        <taxon>Lachnospiraceae</taxon>
        <taxon>Petralouisia</taxon>
    </lineage>
</organism>
<evidence type="ECO:0000313" key="2">
    <source>
        <dbReference type="Proteomes" id="UP000304953"/>
    </source>
</evidence>
<evidence type="ECO:0000313" key="1">
    <source>
        <dbReference type="EMBL" id="TGY91002.1"/>
    </source>
</evidence>
<dbReference type="Proteomes" id="UP000304953">
    <property type="component" value="Unassembled WGS sequence"/>
</dbReference>
<accession>A0AC61RPS4</accession>
<comment type="caution">
    <text evidence="1">The sequence shown here is derived from an EMBL/GenBank/DDBJ whole genome shotgun (WGS) entry which is preliminary data.</text>
</comment>
<proteinExistence type="predicted"/>
<dbReference type="EMBL" id="SRYA01000074">
    <property type="protein sequence ID" value="TGY91002.1"/>
    <property type="molecule type" value="Genomic_DNA"/>
</dbReference>
<name>A0AC61RPS4_9FIRM</name>
<keyword evidence="2" id="KW-1185">Reference proteome</keyword>
<gene>
    <name evidence="1" type="ORF">E5329_23205</name>
</gene>
<sequence>MPAYKYTLKSGKIMWYANFYYTDWTGKKKHICKRGFKTQREAKEYERSFLDQEKNTSDILFSSLVENYLEDMSHRLKPTTMENKKFIITGKLLPYFENLKVCDIDTVKIRKWQNELLSYRDDNGKPFSQTYLKTVNNQLSALMNYAVAHYGLASNPCRAAGSIGKSKADEMNIWTQEQYEKFSGSIQKPSVKLAFDVLFYTGMRSGELLALTPADILPSKRIDINKNYAKVNGQELFLEPKTQKAKRCIAIPDFLYNDICDYISKLYGIQNGDRIFYFTKSALEKEIKKAADKAGLPPIRVHDLRHSHASMLVEMGFSPLEISNRLGHESVKTTLDTYSHLYPDKDQQLAERLNQFRKATPMEEIP</sequence>
<reference evidence="1" key="1">
    <citation type="submission" date="2019-04" db="EMBL/GenBank/DDBJ databases">
        <title>Microbes associate with the intestines of laboratory mice.</title>
        <authorList>
            <person name="Navarre W."/>
            <person name="Wong E."/>
            <person name="Huang K."/>
            <person name="Tropini C."/>
            <person name="Ng K."/>
            <person name="Yu B."/>
        </authorList>
    </citation>
    <scope>NUCLEOTIDE SEQUENCE</scope>
    <source>
        <strain evidence="1">NM01_1-7b</strain>
    </source>
</reference>